<name>A0A843U6N7_COLES</name>
<reference evidence="1" key="1">
    <citation type="submission" date="2017-07" db="EMBL/GenBank/DDBJ databases">
        <title>Taro Niue Genome Assembly and Annotation.</title>
        <authorList>
            <person name="Atibalentja N."/>
            <person name="Keating K."/>
            <person name="Fields C.J."/>
        </authorList>
    </citation>
    <scope>NUCLEOTIDE SEQUENCE</scope>
    <source>
        <strain evidence="1">Niue_2</strain>
        <tissue evidence="1">Leaf</tissue>
    </source>
</reference>
<proteinExistence type="predicted"/>
<dbReference type="EMBL" id="NMUH01000346">
    <property type="protein sequence ID" value="MQL77384.1"/>
    <property type="molecule type" value="Genomic_DNA"/>
</dbReference>
<gene>
    <name evidence="1" type="ORF">Taro_009792</name>
</gene>
<accession>A0A843U6N7</accession>
<dbReference type="Proteomes" id="UP000652761">
    <property type="component" value="Unassembled WGS sequence"/>
</dbReference>
<evidence type="ECO:0000313" key="1">
    <source>
        <dbReference type="EMBL" id="MQL77384.1"/>
    </source>
</evidence>
<evidence type="ECO:0000313" key="2">
    <source>
        <dbReference type="Proteomes" id="UP000652761"/>
    </source>
</evidence>
<comment type="caution">
    <text evidence="1">The sequence shown here is derived from an EMBL/GenBank/DDBJ whole genome shotgun (WGS) entry which is preliminary data.</text>
</comment>
<organism evidence="1 2">
    <name type="scientific">Colocasia esculenta</name>
    <name type="common">Wild taro</name>
    <name type="synonym">Arum esculentum</name>
    <dbReference type="NCBI Taxonomy" id="4460"/>
    <lineage>
        <taxon>Eukaryota</taxon>
        <taxon>Viridiplantae</taxon>
        <taxon>Streptophyta</taxon>
        <taxon>Embryophyta</taxon>
        <taxon>Tracheophyta</taxon>
        <taxon>Spermatophyta</taxon>
        <taxon>Magnoliopsida</taxon>
        <taxon>Liliopsida</taxon>
        <taxon>Araceae</taxon>
        <taxon>Aroideae</taxon>
        <taxon>Colocasieae</taxon>
        <taxon>Colocasia</taxon>
    </lineage>
</organism>
<sequence>MKEPWPLLGRAGRCEAGDDDLELSRGASFFLFFRRSEGFGIQFGIWEFIFWEFGYCGSCEVDLHKERNLEIGLDF</sequence>
<dbReference type="AlphaFoldDB" id="A0A843U6N7"/>
<keyword evidence="2" id="KW-1185">Reference proteome</keyword>
<protein>
    <submittedName>
        <fullName evidence="1">Uncharacterized protein</fullName>
    </submittedName>
</protein>